<dbReference type="RefSeq" id="WP_262566803.1">
    <property type="nucleotide sequence ID" value="NZ_JAPFCC010000001.1"/>
</dbReference>
<evidence type="ECO:0000313" key="2">
    <source>
        <dbReference type="EMBL" id="MCW7552984.1"/>
    </source>
</evidence>
<dbReference type="Proteomes" id="UP001209854">
    <property type="component" value="Unassembled WGS sequence"/>
</dbReference>
<gene>
    <name evidence="1" type="ORF">NX722_03925</name>
    <name evidence="2" type="ORF">NX722_10095</name>
</gene>
<comment type="caution">
    <text evidence="1">The sequence shown here is derived from an EMBL/GenBank/DDBJ whole genome shotgun (WGS) entry which is preliminary data.</text>
</comment>
<proteinExistence type="predicted"/>
<accession>A0ABT3MR03</accession>
<sequence>MSTRSRIAIRLPEGSYRSIYCHFDGDLVGPILQKHYASDEKAQMIINSGDLRSVSPDKLDTYQDRGDSWRHVCPADSPDLSHLTSLAWESCAEYLYYWQDGGWQAIVLREPRL</sequence>
<evidence type="ECO:0000313" key="3">
    <source>
        <dbReference type="Proteomes" id="UP001209854"/>
    </source>
</evidence>
<evidence type="ECO:0000313" key="1">
    <source>
        <dbReference type="EMBL" id="MCW7551800.1"/>
    </source>
</evidence>
<organism evidence="1 3">
    <name type="scientific">Endozoicomonas gorgoniicola</name>
    <dbReference type="NCBI Taxonomy" id="1234144"/>
    <lineage>
        <taxon>Bacteria</taxon>
        <taxon>Pseudomonadati</taxon>
        <taxon>Pseudomonadota</taxon>
        <taxon>Gammaproteobacteria</taxon>
        <taxon>Oceanospirillales</taxon>
        <taxon>Endozoicomonadaceae</taxon>
        <taxon>Endozoicomonas</taxon>
    </lineage>
</organism>
<dbReference type="EMBL" id="JAPFCC010000001">
    <property type="protein sequence ID" value="MCW7552984.1"/>
    <property type="molecule type" value="Genomic_DNA"/>
</dbReference>
<protein>
    <submittedName>
        <fullName evidence="1">Uncharacterized protein</fullName>
    </submittedName>
</protein>
<keyword evidence="3" id="KW-1185">Reference proteome</keyword>
<dbReference type="EMBL" id="JAPFCC010000001">
    <property type="protein sequence ID" value="MCW7551800.1"/>
    <property type="molecule type" value="Genomic_DNA"/>
</dbReference>
<name>A0ABT3MR03_9GAMM</name>
<reference evidence="1 3" key="1">
    <citation type="submission" date="2022-10" db="EMBL/GenBank/DDBJ databases">
        <title>High-quality genome sequences of two octocoral-associated bacteria, Endozoicomonas euniceicola EF212 and Endozoicomonas gorgoniicola PS125.</title>
        <authorList>
            <person name="Chiou Y.-J."/>
            <person name="Chen Y.-H."/>
        </authorList>
    </citation>
    <scope>NUCLEOTIDE SEQUENCE [LARGE SCALE GENOMIC DNA]</scope>
    <source>
        <strain evidence="1 3">PS125</strain>
    </source>
</reference>